<dbReference type="PROSITE" id="PS51257">
    <property type="entry name" value="PROKAR_LIPOPROTEIN"/>
    <property type="match status" value="1"/>
</dbReference>
<dbReference type="AlphaFoldDB" id="A0A0A2V8I8"/>
<evidence type="ECO:0000313" key="10">
    <source>
        <dbReference type="Proteomes" id="UP000030153"/>
    </source>
</evidence>
<organism evidence="9 10">
    <name type="scientific">Pontibacillus chungwhensis BH030062</name>
    <dbReference type="NCBI Taxonomy" id="1385513"/>
    <lineage>
        <taxon>Bacteria</taxon>
        <taxon>Bacillati</taxon>
        <taxon>Bacillota</taxon>
        <taxon>Bacilli</taxon>
        <taxon>Bacillales</taxon>
        <taxon>Bacillaceae</taxon>
        <taxon>Pontibacillus</taxon>
    </lineage>
</organism>
<keyword evidence="5" id="KW-0472">Membrane</keyword>
<evidence type="ECO:0000256" key="7">
    <source>
        <dbReference type="SAM" id="MobiDB-lite"/>
    </source>
</evidence>
<dbReference type="STRING" id="1385513.N780_07360"/>
<feature type="compositionally biased region" description="Basic and acidic residues" evidence="7">
    <location>
        <begin position="283"/>
        <end position="294"/>
    </location>
</feature>
<keyword evidence="5" id="KW-0564">Palmitate</keyword>
<evidence type="ECO:0000256" key="4">
    <source>
        <dbReference type="ARBA" id="ARBA00023235"/>
    </source>
</evidence>
<keyword evidence="3 5" id="KW-0697">Rotamase</keyword>
<dbReference type="InterPro" id="IPR050245">
    <property type="entry name" value="PrsA_foldase"/>
</dbReference>
<keyword evidence="5" id="KW-1003">Cell membrane</keyword>
<proteinExistence type="inferred from homology"/>
<evidence type="ECO:0000259" key="8">
    <source>
        <dbReference type="PROSITE" id="PS50198"/>
    </source>
</evidence>
<feature type="coiled-coil region" evidence="6">
    <location>
        <begin position="152"/>
        <end position="179"/>
    </location>
</feature>
<dbReference type="HAMAP" id="MF_01145">
    <property type="entry name" value="Foldase_PrsA"/>
    <property type="match status" value="1"/>
</dbReference>
<comment type="subcellular location">
    <subcellularLocation>
        <location evidence="5">Cell membrane</location>
        <topology evidence="5">Lipid-anchor</topology>
    </subcellularLocation>
</comment>
<comment type="function">
    <text evidence="5">Plays a major role in protein secretion by helping the post-translocational extracellular folding of several secreted proteins.</text>
</comment>
<evidence type="ECO:0000256" key="1">
    <source>
        <dbReference type="ARBA" id="ARBA00000971"/>
    </source>
</evidence>
<dbReference type="OrthoDB" id="14196at2"/>
<name>A0A0A2V8I8_9BACI</name>
<dbReference type="InterPro" id="IPR000297">
    <property type="entry name" value="PPIase_PpiC"/>
</dbReference>
<evidence type="ECO:0000313" key="9">
    <source>
        <dbReference type="EMBL" id="KGP90035.1"/>
    </source>
</evidence>
<dbReference type="PANTHER" id="PTHR47245">
    <property type="entry name" value="PEPTIDYLPROLYL ISOMERASE"/>
    <property type="match status" value="1"/>
</dbReference>
<dbReference type="Gene3D" id="3.10.50.40">
    <property type="match status" value="1"/>
</dbReference>
<evidence type="ECO:0000256" key="2">
    <source>
        <dbReference type="ARBA" id="ARBA00022729"/>
    </source>
</evidence>
<dbReference type="EC" id="5.2.1.8" evidence="5"/>
<evidence type="ECO:0000256" key="5">
    <source>
        <dbReference type="HAMAP-Rule" id="MF_01145"/>
    </source>
</evidence>
<dbReference type="RefSeq" id="WP_036786832.1">
    <property type="nucleotide sequence ID" value="NZ_AVBG01000017.1"/>
</dbReference>
<comment type="caution">
    <text evidence="9">The sequence shown here is derived from an EMBL/GenBank/DDBJ whole genome shotgun (WGS) entry which is preliminary data.</text>
</comment>
<dbReference type="SUPFAM" id="SSF54534">
    <property type="entry name" value="FKBP-like"/>
    <property type="match status" value="1"/>
</dbReference>
<feature type="region of interest" description="Disordered" evidence="7">
    <location>
        <begin position="283"/>
        <end position="308"/>
    </location>
</feature>
<dbReference type="Pfam" id="PF00639">
    <property type="entry name" value="Rotamase"/>
    <property type="match status" value="1"/>
</dbReference>
<dbReference type="eggNOG" id="COG0760">
    <property type="taxonomic scope" value="Bacteria"/>
</dbReference>
<evidence type="ECO:0000256" key="3">
    <source>
        <dbReference type="ARBA" id="ARBA00023110"/>
    </source>
</evidence>
<keyword evidence="2 5" id="KW-0732">Signal</keyword>
<dbReference type="PROSITE" id="PS50198">
    <property type="entry name" value="PPIC_PPIASE_2"/>
    <property type="match status" value="1"/>
</dbReference>
<keyword evidence="10" id="KW-1185">Reference proteome</keyword>
<feature type="domain" description="PpiC" evidence="8">
    <location>
        <begin position="143"/>
        <end position="233"/>
    </location>
</feature>
<gene>
    <name evidence="5 9" type="primary">prsA</name>
    <name evidence="9" type="ORF">N780_07360</name>
</gene>
<dbReference type="PANTHER" id="PTHR47245:SF1">
    <property type="entry name" value="FOLDASE PROTEIN PRSA"/>
    <property type="match status" value="1"/>
</dbReference>
<reference evidence="9 10" key="1">
    <citation type="submission" date="2013-08" db="EMBL/GenBank/DDBJ databases">
        <title>Genome of Pontibacillus chungwhensis.</title>
        <authorList>
            <person name="Wang Q."/>
            <person name="Wang G."/>
        </authorList>
    </citation>
    <scope>NUCLEOTIDE SEQUENCE [LARGE SCALE GENOMIC DNA]</scope>
    <source>
        <strain evidence="9 10">BH030062</strain>
    </source>
</reference>
<keyword evidence="4 5" id="KW-0413">Isomerase</keyword>
<accession>A0A0A2V8I8</accession>
<dbReference type="GO" id="GO:0005886">
    <property type="term" value="C:plasma membrane"/>
    <property type="evidence" value="ECO:0007669"/>
    <property type="project" value="UniProtKB-SubCell"/>
</dbReference>
<dbReference type="EMBL" id="AVBG01000017">
    <property type="protein sequence ID" value="KGP90035.1"/>
    <property type="molecule type" value="Genomic_DNA"/>
</dbReference>
<dbReference type="Proteomes" id="UP000030153">
    <property type="component" value="Unassembled WGS sequence"/>
</dbReference>
<dbReference type="InterPro" id="IPR046357">
    <property type="entry name" value="PPIase_dom_sf"/>
</dbReference>
<dbReference type="InterPro" id="IPR023059">
    <property type="entry name" value="Foldase_PrsA"/>
</dbReference>
<protein>
    <recommendedName>
        <fullName evidence="5">Foldase protein PrsA</fullName>
        <ecNumber evidence="5">5.2.1.8</ecNumber>
    </recommendedName>
</protein>
<dbReference type="GO" id="GO:0006457">
    <property type="term" value="P:protein folding"/>
    <property type="evidence" value="ECO:0007669"/>
    <property type="project" value="UniProtKB-UniRule"/>
</dbReference>
<dbReference type="GO" id="GO:0003755">
    <property type="term" value="F:peptidyl-prolyl cis-trans isomerase activity"/>
    <property type="evidence" value="ECO:0007669"/>
    <property type="project" value="UniProtKB-UniRule"/>
</dbReference>
<feature type="compositionally biased region" description="Acidic residues" evidence="7">
    <location>
        <begin position="295"/>
        <end position="308"/>
    </location>
</feature>
<comment type="catalytic activity">
    <reaction evidence="1 5">
        <text>[protein]-peptidylproline (omega=180) = [protein]-peptidylproline (omega=0)</text>
        <dbReference type="Rhea" id="RHEA:16237"/>
        <dbReference type="Rhea" id="RHEA-COMP:10747"/>
        <dbReference type="Rhea" id="RHEA-COMP:10748"/>
        <dbReference type="ChEBI" id="CHEBI:83833"/>
        <dbReference type="ChEBI" id="CHEBI:83834"/>
        <dbReference type="EC" id="5.2.1.8"/>
    </reaction>
</comment>
<keyword evidence="6" id="KW-0175">Coiled coil</keyword>
<evidence type="ECO:0000256" key="6">
    <source>
        <dbReference type="SAM" id="Coils"/>
    </source>
</evidence>
<comment type="similarity">
    <text evidence="5">Belongs to the PrsA family.</text>
</comment>
<sequence length="308" mass="34637">MKKIALATTLTAGVLALSACSGTQGDDEASKDLVVESKNGNITKDEFYQELKDRYGEQVLHEMVVTEVLDDKYEVTEKEIEKEVEKYKEQVGGQFDQALSQMGFKSEEDFRKVVEQSLMQQKAAKAEIEVSDEEVQNYYDRMKTEIRASHILVSSEEKAKEVKQKIEEGNKDFAALAKEYSEGPSASNGGDLDYFGPGKMTPAFEDAAYELEKGEVSEPVKTEFGFHIIKVTDKREKEDVKPLEEMKDQIKEDLKANQLNQENAKKTIDKLIEEADVKVKAEGLEDILDKKAEEESTSEDTESNSDQG</sequence>
<keyword evidence="5" id="KW-0449">Lipoprotein</keyword>